<reference evidence="2" key="1">
    <citation type="submission" date="2018-02" db="EMBL/GenBank/DDBJ databases">
        <title>Rhizophora mucronata_Transcriptome.</title>
        <authorList>
            <person name="Meera S.P."/>
            <person name="Sreeshan A."/>
            <person name="Augustine A."/>
        </authorList>
    </citation>
    <scope>NUCLEOTIDE SEQUENCE</scope>
    <source>
        <tissue evidence="2">Leaf</tissue>
    </source>
</reference>
<evidence type="ECO:0000313" key="2">
    <source>
        <dbReference type="EMBL" id="MBW85297.1"/>
    </source>
</evidence>
<sequence length="79" mass="9093">MNRKINMQSNALLSCARKRGDRTKKKKEKSSQQVKTQTANSYDQEKILTKIPLCGAFSCRLVNTRTGKQTWGEKRVNFD</sequence>
<accession>A0A2P2IVT0</accession>
<name>A0A2P2IVT0_RHIMU</name>
<dbReference type="PROSITE" id="PS51257">
    <property type="entry name" value="PROKAR_LIPOPROTEIN"/>
    <property type="match status" value="1"/>
</dbReference>
<dbReference type="AlphaFoldDB" id="A0A2P2IVT0"/>
<evidence type="ECO:0000256" key="1">
    <source>
        <dbReference type="SAM" id="MobiDB-lite"/>
    </source>
</evidence>
<feature type="compositionally biased region" description="Polar residues" evidence="1">
    <location>
        <begin position="1"/>
        <end position="12"/>
    </location>
</feature>
<proteinExistence type="predicted"/>
<dbReference type="EMBL" id="GGEC01004814">
    <property type="protein sequence ID" value="MBW85297.1"/>
    <property type="molecule type" value="Transcribed_RNA"/>
</dbReference>
<protein>
    <submittedName>
        <fullName evidence="2">Uncharacterized protein</fullName>
    </submittedName>
</protein>
<feature type="compositionally biased region" description="Basic residues" evidence="1">
    <location>
        <begin position="16"/>
        <end position="28"/>
    </location>
</feature>
<organism evidence="2">
    <name type="scientific">Rhizophora mucronata</name>
    <name type="common">Asiatic mangrove</name>
    <dbReference type="NCBI Taxonomy" id="61149"/>
    <lineage>
        <taxon>Eukaryota</taxon>
        <taxon>Viridiplantae</taxon>
        <taxon>Streptophyta</taxon>
        <taxon>Embryophyta</taxon>
        <taxon>Tracheophyta</taxon>
        <taxon>Spermatophyta</taxon>
        <taxon>Magnoliopsida</taxon>
        <taxon>eudicotyledons</taxon>
        <taxon>Gunneridae</taxon>
        <taxon>Pentapetalae</taxon>
        <taxon>rosids</taxon>
        <taxon>fabids</taxon>
        <taxon>Malpighiales</taxon>
        <taxon>Rhizophoraceae</taxon>
        <taxon>Rhizophora</taxon>
    </lineage>
</organism>
<feature type="region of interest" description="Disordered" evidence="1">
    <location>
        <begin position="1"/>
        <end position="39"/>
    </location>
</feature>